<reference evidence="2" key="1">
    <citation type="submission" date="2019-03" db="EMBL/GenBank/DDBJ databases">
        <authorList>
            <person name="Mank J."/>
            <person name="Almeida P."/>
        </authorList>
    </citation>
    <scope>NUCLEOTIDE SEQUENCE</scope>
    <source>
        <strain evidence="2">78183</strain>
    </source>
</reference>
<accession>A0A6N2MZU6</accession>
<evidence type="ECO:0000256" key="1">
    <source>
        <dbReference type="SAM" id="Phobius"/>
    </source>
</evidence>
<dbReference type="EMBL" id="CAADRP010002029">
    <property type="protein sequence ID" value="VFU59206.1"/>
    <property type="molecule type" value="Genomic_DNA"/>
</dbReference>
<dbReference type="AlphaFoldDB" id="A0A6N2MZU6"/>
<sequence length="72" mass="7976">MEESLLLSKKRSEVEGRERLALTRDVFTGEAKKLAYIAGPMLVTTTSLYLLLVGGSFGRAGSFKRCNIRLLL</sequence>
<proteinExistence type="predicted"/>
<keyword evidence="1" id="KW-0472">Membrane</keyword>
<organism evidence="2">
    <name type="scientific">Salix viminalis</name>
    <name type="common">Common osier</name>
    <name type="synonym">Basket willow</name>
    <dbReference type="NCBI Taxonomy" id="40686"/>
    <lineage>
        <taxon>Eukaryota</taxon>
        <taxon>Viridiplantae</taxon>
        <taxon>Streptophyta</taxon>
        <taxon>Embryophyta</taxon>
        <taxon>Tracheophyta</taxon>
        <taxon>Spermatophyta</taxon>
        <taxon>Magnoliopsida</taxon>
        <taxon>eudicotyledons</taxon>
        <taxon>Gunneridae</taxon>
        <taxon>Pentapetalae</taxon>
        <taxon>rosids</taxon>
        <taxon>fabids</taxon>
        <taxon>Malpighiales</taxon>
        <taxon>Salicaceae</taxon>
        <taxon>Saliceae</taxon>
        <taxon>Salix</taxon>
    </lineage>
</organism>
<protein>
    <submittedName>
        <fullName evidence="2">Uncharacterized protein</fullName>
    </submittedName>
</protein>
<name>A0A6N2MZU6_SALVM</name>
<gene>
    <name evidence="2" type="ORF">SVIM_LOCUS435624</name>
</gene>
<keyword evidence="1" id="KW-0812">Transmembrane</keyword>
<keyword evidence="1" id="KW-1133">Transmembrane helix</keyword>
<evidence type="ECO:0000313" key="2">
    <source>
        <dbReference type="EMBL" id="VFU59206.1"/>
    </source>
</evidence>
<feature type="transmembrane region" description="Helical" evidence="1">
    <location>
        <begin position="34"/>
        <end position="55"/>
    </location>
</feature>